<keyword evidence="5" id="KW-0539">Nucleus</keyword>
<protein>
    <recommendedName>
        <fullName evidence="7">J domain-containing protein</fullName>
    </recommendedName>
</protein>
<keyword evidence="3" id="KW-0963">Cytoplasm</keyword>
<dbReference type="PANTHER" id="PTHR44313:SF1">
    <property type="entry name" value="DNAJ HOMOLOG SUBFAMILY C MEMBER 17"/>
    <property type="match status" value="1"/>
</dbReference>
<dbReference type="Pfam" id="PF00226">
    <property type="entry name" value="DnaJ"/>
    <property type="match status" value="1"/>
</dbReference>
<evidence type="ECO:0000313" key="8">
    <source>
        <dbReference type="EMBL" id="KAG1900920.1"/>
    </source>
</evidence>
<dbReference type="GO" id="GO:0000390">
    <property type="term" value="P:spliceosomal complex disassembly"/>
    <property type="evidence" value="ECO:0007669"/>
    <property type="project" value="TreeGrafter"/>
</dbReference>
<accession>A0AAD4E7B8</accession>
<feature type="region of interest" description="Disordered" evidence="6">
    <location>
        <begin position="150"/>
        <end position="172"/>
    </location>
</feature>
<comment type="caution">
    <text evidence="8">The sequence shown here is derived from an EMBL/GenBank/DDBJ whole genome shotgun (WGS) entry which is preliminary data.</text>
</comment>
<evidence type="ECO:0000256" key="5">
    <source>
        <dbReference type="ARBA" id="ARBA00023242"/>
    </source>
</evidence>
<dbReference type="PANTHER" id="PTHR44313">
    <property type="entry name" value="DNAJ HOMOLOG SUBFAMILY C MEMBER 17"/>
    <property type="match status" value="1"/>
</dbReference>
<evidence type="ECO:0000259" key="7">
    <source>
        <dbReference type="PROSITE" id="PS50076"/>
    </source>
</evidence>
<dbReference type="PROSITE" id="PS50076">
    <property type="entry name" value="DNAJ_2"/>
    <property type="match status" value="1"/>
</dbReference>
<name>A0AAD4E7B8_9AGAM</name>
<evidence type="ECO:0000256" key="2">
    <source>
        <dbReference type="ARBA" id="ARBA00004496"/>
    </source>
</evidence>
<dbReference type="RefSeq" id="XP_041226496.1">
    <property type="nucleotide sequence ID" value="XM_041364258.1"/>
</dbReference>
<comment type="subcellular location">
    <subcellularLocation>
        <location evidence="2">Cytoplasm</location>
    </subcellularLocation>
    <subcellularLocation>
        <location evidence="1">Nucleus</location>
    </subcellularLocation>
</comment>
<dbReference type="GeneID" id="64658556"/>
<gene>
    <name evidence="8" type="ORF">F5891DRAFT_1128250</name>
</gene>
<dbReference type="SMART" id="SM00271">
    <property type="entry name" value="DnaJ"/>
    <property type="match status" value="1"/>
</dbReference>
<dbReference type="GO" id="GO:0005681">
    <property type="term" value="C:spliceosomal complex"/>
    <property type="evidence" value="ECO:0007669"/>
    <property type="project" value="TreeGrafter"/>
</dbReference>
<evidence type="ECO:0000256" key="1">
    <source>
        <dbReference type="ARBA" id="ARBA00004123"/>
    </source>
</evidence>
<organism evidence="8 9">
    <name type="scientific">Suillus fuscotomentosus</name>
    <dbReference type="NCBI Taxonomy" id="1912939"/>
    <lineage>
        <taxon>Eukaryota</taxon>
        <taxon>Fungi</taxon>
        <taxon>Dikarya</taxon>
        <taxon>Basidiomycota</taxon>
        <taxon>Agaricomycotina</taxon>
        <taxon>Agaricomycetes</taxon>
        <taxon>Agaricomycetidae</taxon>
        <taxon>Boletales</taxon>
        <taxon>Suillineae</taxon>
        <taxon>Suillaceae</taxon>
        <taxon>Suillus</taxon>
    </lineage>
</organism>
<reference evidence="8" key="1">
    <citation type="journal article" date="2020" name="New Phytol.">
        <title>Comparative genomics reveals dynamic genome evolution in host specialist ectomycorrhizal fungi.</title>
        <authorList>
            <person name="Lofgren L.A."/>
            <person name="Nguyen N.H."/>
            <person name="Vilgalys R."/>
            <person name="Ruytinx J."/>
            <person name="Liao H.L."/>
            <person name="Branco S."/>
            <person name="Kuo A."/>
            <person name="LaButti K."/>
            <person name="Lipzen A."/>
            <person name="Andreopoulos W."/>
            <person name="Pangilinan J."/>
            <person name="Riley R."/>
            <person name="Hundley H."/>
            <person name="Na H."/>
            <person name="Barry K."/>
            <person name="Grigoriev I.V."/>
            <person name="Stajich J.E."/>
            <person name="Kennedy P.G."/>
        </authorList>
    </citation>
    <scope>NUCLEOTIDE SEQUENCE</scope>
    <source>
        <strain evidence="8">FC203</strain>
    </source>
</reference>
<keyword evidence="9" id="KW-1185">Reference proteome</keyword>
<dbReference type="Gene3D" id="1.10.287.110">
    <property type="entry name" value="DnaJ domain"/>
    <property type="match status" value="1"/>
</dbReference>
<evidence type="ECO:0000256" key="6">
    <source>
        <dbReference type="SAM" id="MobiDB-lite"/>
    </source>
</evidence>
<evidence type="ECO:0000256" key="3">
    <source>
        <dbReference type="ARBA" id="ARBA00022490"/>
    </source>
</evidence>
<evidence type="ECO:0000313" key="9">
    <source>
        <dbReference type="Proteomes" id="UP001195769"/>
    </source>
</evidence>
<keyword evidence="4" id="KW-0143">Chaperone</keyword>
<dbReference type="GO" id="GO:0005737">
    <property type="term" value="C:cytoplasm"/>
    <property type="evidence" value="ECO:0007669"/>
    <property type="project" value="UniProtKB-SubCell"/>
</dbReference>
<dbReference type="SUPFAM" id="SSF46565">
    <property type="entry name" value="Chaperone J-domain"/>
    <property type="match status" value="1"/>
</dbReference>
<proteinExistence type="predicted"/>
<dbReference type="InterPro" id="IPR052094">
    <property type="entry name" value="Pre-mRNA-splicing_ERAD"/>
</dbReference>
<dbReference type="Proteomes" id="UP001195769">
    <property type="component" value="Unassembled WGS sequence"/>
</dbReference>
<sequence>MNDNPEQNPYDLLEISQEATEAEIRTAYRTRSLKVHPDRNRNDPNAAQKFHALTTASTLLLDPLRRLALDAQLRLQAAKKQRFASYDNKRKAMVSELEEREKEFKKARMAKEQERTTRESENMRIREEGRRMREQREKELELQELERQCARTKPGSNGTVEEEPLVPPPPTDLDTTIRIKYALSSYPALSTASALTAHLRRYGKIDEGTAVMSQKAKKSKKSKGLVDGEVIVTALVPFNQLGAAFAVVSSAESLKERGMDVAWAGGSEPPILGWLRERGELGGPAANRAEPFPTKPTPEGTTFGSFPSSFVSLAHSDLFESLILLFDKPAFDEVVPPPPPPAAKAGIDYESLTLLRMREAERARLEKEILEAEATEGG</sequence>
<dbReference type="InterPro" id="IPR001623">
    <property type="entry name" value="DnaJ_domain"/>
</dbReference>
<evidence type="ECO:0000256" key="4">
    <source>
        <dbReference type="ARBA" id="ARBA00023186"/>
    </source>
</evidence>
<dbReference type="CDD" id="cd06257">
    <property type="entry name" value="DnaJ"/>
    <property type="match status" value="1"/>
</dbReference>
<dbReference type="PRINTS" id="PR00625">
    <property type="entry name" value="JDOMAIN"/>
</dbReference>
<dbReference type="AlphaFoldDB" id="A0AAD4E7B8"/>
<dbReference type="EMBL" id="JABBWK010000024">
    <property type="protein sequence ID" value="KAG1900920.1"/>
    <property type="molecule type" value="Genomic_DNA"/>
</dbReference>
<dbReference type="InterPro" id="IPR036869">
    <property type="entry name" value="J_dom_sf"/>
</dbReference>
<feature type="domain" description="J" evidence="7">
    <location>
        <begin position="8"/>
        <end position="73"/>
    </location>
</feature>